<keyword evidence="2" id="KW-0808">Transferase</keyword>
<name>A0A0L0G4A7_9EUKA</name>
<dbReference type="GO" id="GO:0003723">
    <property type="term" value="F:RNA binding"/>
    <property type="evidence" value="ECO:0007669"/>
    <property type="project" value="InterPro"/>
</dbReference>
<dbReference type="InterPro" id="IPR029026">
    <property type="entry name" value="tRNA_m1G_MTases_N"/>
</dbReference>
<feature type="compositionally biased region" description="Polar residues" evidence="3">
    <location>
        <begin position="52"/>
        <end position="80"/>
    </location>
</feature>
<gene>
    <name evidence="5" type="ORF">SARC_03879</name>
</gene>
<dbReference type="InterPro" id="IPR001537">
    <property type="entry name" value="SpoU_MeTrfase"/>
</dbReference>
<dbReference type="Gene3D" id="3.40.1280.10">
    <property type="match status" value="1"/>
</dbReference>
<dbReference type="PANTHER" id="PTHR12029:SF11">
    <property type="entry name" value="METHYLTRANSFERASE TARBP1-RELATED"/>
    <property type="match status" value="1"/>
</dbReference>
<reference evidence="5 6" key="1">
    <citation type="submission" date="2011-02" db="EMBL/GenBank/DDBJ databases">
        <title>The Genome Sequence of Sphaeroforma arctica JP610.</title>
        <authorList>
            <consortium name="The Broad Institute Genome Sequencing Platform"/>
            <person name="Russ C."/>
            <person name="Cuomo C."/>
            <person name="Young S.K."/>
            <person name="Zeng Q."/>
            <person name="Gargeya S."/>
            <person name="Alvarado L."/>
            <person name="Berlin A."/>
            <person name="Chapman S.B."/>
            <person name="Chen Z."/>
            <person name="Freedman E."/>
            <person name="Gellesch M."/>
            <person name="Goldberg J."/>
            <person name="Griggs A."/>
            <person name="Gujja S."/>
            <person name="Heilman E."/>
            <person name="Heiman D."/>
            <person name="Howarth C."/>
            <person name="Mehta T."/>
            <person name="Neiman D."/>
            <person name="Pearson M."/>
            <person name="Roberts A."/>
            <person name="Saif S."/>
            <person name="Shea T."/>
            <person name="Shenoy N."/>
            <person name="Sisk P."/>
            <person name="Stolte C."/>
            <person name="Sykes S."/>
            <person name="White J."/>
            <person name="Yandava C."/>
            <person name="Burger G."/>
            <person name="Gray M.W."/>
            <person name="Holland P.W.H."/>
            <person name="King N."/>
            <person name="Lang F.B.F."/>
            <person name="Roger A.J."/>
            <person name="Ruiz-Trillo I."/>
            <person name="Haas B."/>
            <person name="Nusbaum C."/>
            <person name="Birren B."/>
        </authorList>
    </citation>
    <scope>NUCLEOTIDE SEQUENCE [LARGE SCALE GENOMIC DNA]</scope>
    <source>
        <strain evidence="5 6">JP610</strain>
    </source>
</reference>
<dbReference type="PANTHER" id="PTHR12029">
    <property type="entry name" value="RNA METHYLTRANSFERASE"/>
    <property type="match status" value="1"/>
</dbReference>
<organism evidence="5 6">
    <name type="scientific">Sphaeroforma arctica JP610</name>
    <dbReference type="NCBI Taxonomy" id="667725"/>
    <lineage>
        <taxon>Eukaryota</taxon>
        <taxon>Ichthyosporea</taxon>
        <taxon>Ichthyophonida</taxon>
        <taxon>Sphaeroforma</taxon>
    </lineage>
</organism>
<dbReference type="GO" id="GO:0030488">
    <property type="term" value="P:tRNA methylation"/>
    <property type="evidence" value="ECO:0007669"/>
    <property type="project" value="InterPro"/>
</dbReference>
<evidence type="ECO:0000313" key="5">
    <source>
        <dbReference type="EMBL" id="KNC83890.1"/>
    </source>
</evidence>
<dbReference type="RefSeq" id="XP_014157792.1">
    <property type="nucleotide sequence ID" value="XM_014302317.1"/>
</dbReference>
<dbReference type="SUPFAM" id="SSF75217">
    <property type="entry name" value="alpha/beta knot"/>
    <property type="match status" value="1"/>
</dbReference>
<dbReference type="CDD" id="cd18091">
    <property type="entry name" value="SpoU-like_TRM3-like"/>
    <property type="match status" value="1"/>
</dbReference>
<dbReference type="InterPro" id="IPR044748">
    <property type="entry name" value="Trm3/TARBP1_C"/>
</dbReference>
<dbReference type="GO" id="GO:0016423">
    <property type="term" value="F:tRNA (guanine) methyltransferase activity"/>
    <property type="evidence" value="ECO:0007669"/>
    <property type="project" value="InterPro"/>
</dbReference>
<dbReference type="GeneID" id="25904383"/>
<evidence type="ECO:0000259" key="4">
    <source>
        <dbReference type="Pfam" id="PF00588"/>
    </source>
</evidence>
<dbReference type="EMBL" id="KQ241803">
    <property type="protein sequence ID" value="KNC83890.1"/>
    <property type="molecule type" value="Genomic_DNA"/>
</dbReference>
<protein>
    <recommendedName>
        <fullName evidence="4">tRNA/rRNA methyltransferase SpoU type domain-containing protein</fullName>
    </recommendedName>
</protein>
<feature type="domain" description="tRNA/rRNA methyltransferase SpoU type" evidence="4">
    <location>
        <begin position="350"/>
        <end position="491"/>
    </location>
</feature>
<feature type="region of interest" description="Disordered" evidence="3">
    <location>
        <begin position="49"/>
        <end position="81"/>
    </location>
</feature>
<evidence type="ECO:0000256" key="2">
    <source>
        <dbReference type="ARBA" id="ARBA00022679"/>
    </source>
</evidence>
<dbReference type="Pfam" id="PF00588">
    <property type="entry name" value="SpoU_methylase"/>
    <property type="match status" value="1"/>
</dbReference>
<accession>A0A0L0G4A7</accession>
<dbReference type="AlphaFoldDB" id="A0A0L0G4A7"/>
<dbReference type="InterPro" id="IPR029028">
    <property type="entry name" value="Alpha/beta_knot_MTases"/>
</dbReference>
<proteinExistence type="predicted"/>
<evidence type="ECO:0000256" key="3">
    <source>
        <dbReference type="SAM" id="MobiDB-lite"/>
    </source>
</evidence>
<feature type="region of interest" description="Disordered" evidence="3">
    <location>
        <begin position="260"/>
        <end position="283"/>
    </location>
</feature>
<dbReference type="eggNOG" id="KOG0839">
    <property type="taxonomic scope" value="Eukaryota"/>
</dbReference>
<feature type="compositionally biased region" description="Polar residues" evidence="3">
    <location>
        <begin position="270"/>
        <end position="279"/>
    </location>
</feature>
<dbReference type="Proteomes" id="UP000054560">
    <property type="component" value="Unassembled WGS sequence"/>
</dbReference>
<dbReference type="OrthoDB" id="241340at2759"/>
<keyword evidence="6" id="KW-1185">Reference proteome</keyword>
<sequence>MQPTLTIQLLAHTTGPLTVAMTRSSVRSAVAVLGRSALAFTELRGHPVGRSRYTSSSEVRPEADTSSSAWPGSSINQSDVSPDVKETDMVAYCKAVVCALLLLAVTHGKKGASDIALYYVTQMHEAGMVEWCGVDETLQTQLHGMLSREAPEARKRTEHALKQTHRLTEIDVLRDITFGFVFNRFYQLVDTIDESIPETAIEMYGCHDYAHPLALPSLPPAITATDTGTDTDTDADLATRVSDTNLSESTASPHYMTLQKATEPPATGPANATKNSDTPNIGVYAGESGRGSVDGADTTDMSNRQTKITPWETTLFSPHTDVQAFVSSDIWDTEDKSSIPTMDTNERSMVLCASLVCKAPNLGGLARTSEIFRMTEMVIASKALMAKSEFKNLAVAADQLLSINEVPVEHLYKYLEGMRLKDYTLIGLEQTAESVSLEEYVFPRKAVVLLGSEGFGIPPAYLHLLDVCIEIPQFGLTRSLNVHVSGALIMWEQAKQAFLTGSSHTDRFIHSRPTCGSPVAHIPILSSWA</sequence>
<evidence type="ECO:0000313" key="6">
    <source>
        <dbReference type="Proteomes" id="UP000054560"/>
    </source>
</evidence>
<dbReference type="InterPro" id="IPR045330">
    <property type="entry name" value="TRM3/TARBP1"/>
</dbReference>
<keyword evidence="1" id="KW-0489">Methyltransferase</keyword>
<dbReference type="STRING" id="667725.A0A0L0G4A7"/>
<evidence type="ECO:0000256" key="1">
    <source>
        <dbReference type="ARBA" id="ARBA00022603"/>
    </source>
</evidence>